<dbReference type="GO" id="GO:0006783">
    <property type="term" value="P:heme biosynthetic process"/>
    <property type="evidence" value="ECO:0007669"/>
    <property type="project" value="UniProtKB-UniRule"/>
</dbReference>
<evidence type="ECO:0000256" key="8">
    <source>
        <dbReference type="ARBA" id="ARBA00022827"/>
    </source>
</evidence>
<dbReference type="InterPro" id="IPR004572">
    <property type="entry name" value="Protoporphyrinogen_oxidase"/>
</dbReference>
<evidence type="ECO:0000256" key="9">
    <source>
        <dbReference type="ARBA" id="ARBA00023002"/>
    </source>
</evidence>
<dbReference type="InterPro" id="IPR036188">
    <property type="entry name" value="FAD/NAD-bd_sf"/>
</dbReference>
<dbReference type="Proteomes" id="UP000501830">
    <property type="component" value="Chromosome"/>
</dbReference>
<accession>A0A6G7WG03</accession>
<comment type="similarity">
    <text evidence="4 11">Belongs to the protoporphyrinogen/coproporphyrinogen oxidase family. Coproporphyrinogen III oxidase subfamily.</text>
</comment>
<evidence type="ECO:0000256" key="4">
    <source>
        <dbReference type="ARBA" id="ARBA00008310"/>
    </source>
</evidence>
<dbReference type="PANTHER" id="PTHR42923">
    <property type="entry name" value="PROTOPORPHYRINOGEN OXIDASE"/>
    <property type="match status" value="1"/>
</dbReference>
<dbReference type="GeneID" id="94552233"/>
<dbReference type="SUPFAM" id="SSF51905">
    <property type="entry name" value="FAD/NAD(P)-binding domain"/>
    <property type="match status" value="1"/>
</dbReference>
<evidence type="ECO:0000256" key="3">
    <source>
        <dbReference type="ARBA" id="ARBA00004744"/>
    </source>
</evidence>
<evidence type="ECO:0000259" key="12">
    <source>
        <dbReference type="Pfam" id="PF01593"/>
    </source>
</evidence>
<dbReference type="RefSeq" id="WP_166062165.1">
    <property type="nucleotide sequence ID" value="NZ_CP049889.1"/>
</dbReference>
<evidence type="ECO:0000256" key="2">
    <source>
        <dbReference type="ARBA" id="ARBA00001974"/>
    </source>
</evidence>
<evidence type="ECO:0000256" key="11">
    <source>
        <dbReference type="RuleBase" id="RU364052"/>
    </source>
</evidence>
<dbReference type="Gene3D" id="3.90.660.20">
    <property type="entry name" value="Protoporphyrinogen oxidase, mitochondrial, domain 2"/>
    <property type="match status" value="1"/>
</dbReference>
<dbReference type="GO" id="GO:0005737">
    <property type="term" value="C:cytoplasm"/>
    <property type="evidence" value="ECO:0007669"/>
    <property type="project" value="UniProtKB-SubCell"/>
</dbReference>
<keyword evidence="7 11" id="KW-0285">Flavoprotein</keyword>
<name>A0A6G7WG03_9LACT</name>
<evidence type="ECO:0000256" key="1">
    <source>
        <dbReference type="ARBA" id="ARBA00001755"/>
    </source>
</evidence>
<dbReference type="PANTHER" id="PTHR42923:SF3">
    <property type="entry name" value="PROTOPORPHYRINOGEN OXIDASE"/>
    <property type="match status" value="1"/>
</dbReference>
<feature type="domain" description="Amine oxidase" evidence="12">
    <location>
        <begin position="15"/>
        <end position="463"/>
    </location>
</feature>
<dbReference type="SUPFAM" id="SSF54373">
    <property type="entry name" value="FAD-linked reductases, C-terminal domain"/>
    <property type="match status" value="1"/>
</dbReference>
<dbReference type="GO" id="GO:0004729">
    <property type="term" value="F:oxygen-dependent protoporphyrinogen oxidase activity"/>
    <property type="evidence" value="ECO:0007669"/>
    <property type="project" value="UniProtKB-UniRule"/>
</dbReference>
<keyword evidence="14" id="KW-1185">Reference proteome</keyword>
<dbReference type="InterPro" id="IPR002937">
    <property type="entry name" value="Amino_oxidase"/>
</dbReference>
<dbReference type="KEGG" id="jpo:G7058_03005"/>
<keyword evidence="8 11" id="KW-0274">FAD</keyword>
<keyword evidence="9 11" id="KW-0560">Oxidoreductase</keyword>
<evidence type="ECO:0000256" key="10">
    <source>
        <dbReference type="ARBA" id="ARBA00023133"/>
    </source>
</evidence>
<dbReference type="InterPro" id="IPR050464">
    <property type="entry name" value="Zeta_carotene_desat/Oxidored"/>
</dbReference>
<evidence type="ECO:0000313" key="14">
    <source>
        <dbReference type="Proteomes" id="UP000501830"/>
    </source>
</evidence>
<protein>
    <recommendedName>
        <fullName evidence="6 11">Coproporphyrinogen III oxidase</fullName>
        <ecNumber evidence="5 11">1.3.3.15</ecNumber>
    </recommendedName>
</protein>
<organism evidence="13 14">
    <name type="scientific">Jeotgalibaca porci</name>
    <dbReference type="NCBI Taxonomy" id="1868793"/>
    <lineage>
        <taxon>Bacteria</taxon>
        <taxon>Bacillati</taxon>
        <taxon>Bacillota</taxon>
        <taxon>Bacilli</taxon>
        <taxon>Lactobacillales</taxon>
        <taxon>Carnobacteriaceae</taxon>
        <taxon>Jeotgalibaca</taxon>
    </lineage>
</organism>
<dbReference type="NCBIfam" id="TIGR00562">
    <property type="entry name" value="proto_IX_ox"/>
    <property type="match status" value="1"/>
</dbReference>
<comment type="function">
    <text evidence="11">Involved in coproporphyrin-dependent heme b biosynthesis. Catalyzes the oxidation of coproporphyrinogen III to coproporphyrin III.</text>
</comment>
<comment type="catalytic activity">
    <reaction evidence="1">
        <text>coproporphyrinogen III + 3 O2 = coproporphyrin III + 3 H2O2</text>
        <dbReference type="Rhea" id="RHEA:43436"/>
        <dbReference type="ChEBI" id="CHEBI:15379"/>
        <dbReference type="ChEBI" id="CHEBI:16240"/>
        <dbReference type="ChEBI" id="CHEBI:57309"/>
        <dbReference type="ChEBI" id="CHEBI:131725"/>
        <dbReference type="EC" id="1.3.3.15"/>
    </reaction>
    <physiologicalReaction direction="left-to-right" evidence="1">
        <dbReference type="Rhea" id="RHEA:43437"/>
    </physiologicalReaction>
</comment>
<dbReference type="EMBL" id="CP049889">
    <property type="protein sequence ID" value="QIK51118.1"/>
    <property type="molecule type" value="Genomic_DNA"/>
</dbReference>
<comment type="pathway">
    <text evidence="3 11">Porphyrin-containing compound metabolism; protoheme biosynthesis.</text>
</comment>
<evidence type="ECO:0000256" key="6">
    <source>
        <dbReference type="ARBA" id="ARBA00019046"/>
    </source>
</evidence>
<evidence type="ECO:0000256" key="7">
    <source>
        <dbReference type="ARBA" id="ARBA00022630"/>
    </source>
</evidence>
<evidence type="ECO:0000313" key="13">
    <source>
        <dbReference type="EMBL" id="QIK51118.1"/>
    </source>
</evidence>
<dbReference type="AlphaFoldDB" id="A0A6G7WG03"/>
<dbReference type="Pfam" id="PF01593">
    <property type="entry name" value="Amino_oxidase"/>
    <property type="match status" value="1"/>
</dbReference>
<comment type="cofactor">
    <cofactor evidence="2 11">
        <name>FAD</name>
        <dbReference type="ChEBI" id="CHEBI:57692"/>
    </cofactor>
</comment>
<evidence type="ECO:0000256" key="5">
    <source>
        <dbReference type="ARBA" id="ARBA00012402"/>
    </source>
</evidence>
<keyword evidence="11" id="KW-0963">Cytoplasm</keyword>
<comment type="subcellular location">
    <subcellularLocation>
        <location evidence="11">Cytoplasm</location>
    </subcellularLocation>
</comment>
<proteinExistence type="inferred from homology"/>
<dbReference type="Gene3D" id="1.10.3110.10">
    <property type="entry name" value="protoporphyrinogen ix oxidase, domain 3"/>
    <property type="match status" value="1"/>
</dbReference>
<sequence length="473" mass="53069">MFRGNKRIAILGSGLSGLVAAYELNKAIEAEGLPFEFVLLEKSDQIGGTIRTVQTDVGPVDVGASSFDIRREDIRPFLAELGLEDEIEYSIGGKLDRFSTNEFVTSKKPSYHGIPINFSDIMHEKELSLSDKLSVLINHSFNNMKLGMDSNTTTSEFLEYRFCKAVSTMIAYPNFPENIFGSMELCPPAFFDQNLISLFENTDSRYNVTEAELAHYMDGEGSEYTLKGGLAVLVETLMEKIPDVVLTGKKVTNLYGMDENVFLMTLNDNESLRAKTVISTLSIAESAPLLNNCEDIGIKIPQAQVSSMGTILYRFEKGALTRYPEGYGFVIPKRSSFHITKTSLLNRKWPSLKDADHDIMLVEVGRRLEDTIVQLSDEAFLNIINEEVNEIFQVKGAYQSAKVYRWINNIPHLEANERNELNEITTIHKKRINDKGIFMGGNGFRGYGLPNAINEGKRLAREALAYMKAQQEL</sequence>
<dbReference type="UniPathway" id="UPA00252"/>
<keyword evidence="10 11" id="KW-0350">Heme biosynthesis</keyword>
<reference evidence="13 14" key="1">
    <citation type="journal article" date="2017" name="Int. J. Syst. Evol. Microbiol.">
        <title>Jeotgalibaca porci sp. nov. and Jeotgalibaca arthritidis sp. nov., isolated from pigs, and emended description of the genus Jeotgalibaca.</title>
        <authorList>
            <person name="Zamora L."/>
            <person name="Perez-Sancho M."/>
            <person name="Dominguez L."/>
            <person name="Fernandez-Garayzabal J.F."/>
            <person name="Vela A.I."/>
        </authorList>
    </citation>
    <scope>NUCLEOTIDE SEQUENCE [LARGE SCALE GENOMIC DNA]</scope>
    <source>
        <strain evidence="13 14">CCUG 69148</strain>
    </source>
</reference>
<dbReference type="EC" id="1.3.3.15" evidence="5 11"/>
<dbReference type="Gene3D" id="3.50.50.60">
    <property type="entry name" value="FAD/NAD(P)-binding domain"/>
    <property type="match status" value="1"/>
</dbReference>
<gene>
    <name evidence="13" type="primary">hemG</name>
    <name evidence="13" type="ORF">G7058_03005</name>
</gene>